<keyword evidence="2" id="KW-1133">Transmembrane helix</keyword>
<organism evidence="3">
    <name type="scientific">Acinetobacter baumannii</name>
    <dbReference type="NCBI Taxonomy" id="470"/>
    <lineage>
        <taxon>Bacteria</taxon>
        <taxon>Pseudomonadati</taxon>
        <taxon>Pseudomonadota</taxon>
        <taxon>Gammaproteobacteria</taxon>
        <taxon>Moraxellales</taxon>
        <taxon>Moraxellaceae</taxon>
        <taxon>Acinetobacter</taxon>
        <taxon>Acinetobacter calcoaceticus/baumannii complex</taxon>
    </lineage>
</organism>
<dbReference type="Pfam" id="PF11393">
    <property type="entry name" value="T4BSS_DotI_IcmL"/>
    <property type="match status" value="1"/>
</dbReference>
<keyword evidence="2" id="KW-0812">Transmembrane</keyword>
<feature type="transmembrane region" description="Helical" evidence="2">
    <location>
        <begin position="48"/>
        <end position="72"/>
    </location>
</feature>
<keyword evidence="2" id="KW-0472">Membrane</keyword>
<dbReference type="RefSeq" id="WP_142680978.1">
    <property type="nucleotide sequence ID" value="NZ_CP032219.1"/>
</dbReference>
<feature type="region of interest" description="Disordered" evidence="1">
    <location>
        <begin position="1"/>
        <end position="23"/>
    </location>
</feature>
<protein>
    <submittedName>
        <fullName evidence="3">Conjugal transfer protein</fullName>
    </submittedName>
</protein>
<evidence type="ECO:0000256" key="2">
    <source>
        <dbReference type="SAM" id="Phobius"/>
    </source>
</evidence>
<name>A0A4P8TX39_ACIBA</name>
<sequence>MSEQKQNQNPKTKPRFPTTPEQVNSGLVEMAKKNDELEDKIKSQRRQLLGCIIGIGVLGTAVAVLGGIIGLMPKVEYFQTVNNEVICKINPNDNPAFTDVNVAEFASEGLLNAYSLDYQNADADINNTLRRYFTDRGRESFITTLRQSGLIDQIRNNFLVLRTSKLQTPEVAKNNGIEPYRVCRRLSILRECSDDQIKIYP</sequence>
<keyword evidence="3" id="KW-0614">Plasmid</keyword>
<evidence type="ECO:0000256" key="1">
    <source>
        <dbReference type="SAM" id="MobiDB-lite"/>
    </source>
</evidence>
<reference evidence="3" key="1">
    <citation type="submission" date="2018-09" db="EMBL/GenBank/DDBJ databases">
        <title>Genome sequencing of an Acinetobacter baumannii urine isolate.</title>
        <authorList>
            <person name="Di Venanzio G."/>
            <person name="Haurat M.F."/>
            <person name="Feldman M.F."/>
        </authorList>
    </citation>
    <scope>NUCLEOTIDE SEQUENCE</scope>
    <source>
        <strain evidence="3">UPAB1</strain>
        <plasmid evidence="3">pAB5</plasmid>
    </source>
</reference>
<dbReference type="CDD" id="cd16385">
    <property type="entry name" value="IcmL"/>
    <property type="match status" value="1"/>
</dbReference>
<gene>
    <name evidence="3" type="ORF">D1G37_19675</name>
</gene>
<dbReference type="InterPro" id="IPR021055">
    <property type="entry name" value="T4BSS_IcmL/DotI"/>
</dbReference>
<dbReference type="EMBL" id="CP032219">
    <property type="protein sequence ID" value="QCR58804.1"/>
    <property type="molecule type" value="Genomic_DNA"/>
</dbReference>
<accession>A0A4P8TX39</accession>
<dbReference type="AlphaFoldDB" id="A0A4P8TX39"/>
<geneLocation type="plasmid" evidence="3">
    <name>pAB5</name>
</geneLocation>
<evidence type="ECO:0000313" key="3">
    <source>
        <dbReference type="EMBL" id="QCR58804.1"/>
    </source>
</evidence>
<feature type="compositionally biased region" description="Polar residues" evidence="1">
    <location>
        <begin position="1"/>
        <end position="11"/>
    </location>
</feature>
<proteinExistence type="predicted"/>